<evidence type="ECO:0000256" key="3">
    <source>
        <dbReference type="ARBA" id="ARBA00023163"/>
    </source>
</evidence>
<dbReference type="PROSITE" id="PS00041">
    <property type="entry name" value="HTH_ARAC_FAMILY_1"/>
    <property type="match status" value="1"/>
</dbReference>
<dbReference type="InterPro" id="IPR018060">
    <property type="entry name" value="HTH_AraC"/>
</dbReference>
<dbReference type="InterPro" id="IPR011051">
    <property type="entry name" value="RmlC_Cupin_sf"/>
</dbReference>
<dbReference type="PROSITE" id="PS01124">
    <property type="entry name" value="HTH_ARAC_FAMILY_2"/>
    <property type="match status" value="1"/>
</dbReference>
<sequence length="255" mass="26834">MSQTRQASYGLPAGVGAIAVGSFEMTSATRFDWHRHPMHQLAWAASGVLAVSVGASTWVLPPPRALWIPAGIVHAVEASRPATMRSVYVRKRGCEIGWTEPTVVAATPLVRELLGLLAGAGASKRARGHAERLLLELLQPLATTPVALDMPGDPRARRVAEALLADPADARTLAQLGRIAGASGRTLARLFLAETGAPFGQWRTHLRMRAALEHLAAGTPVAVVAERVGYAGASAFVAAFRRQLGVAPGAYFAGC</sequence>
<dbReference type="Gene3D" id="2.60.120.10">
    <property type="entry name" value="Jelly Rolls"/>
    <property type="match status" value="1"/>
</dbReference>
<dbReference type="EMBL" id="CP114040">
    <property type="protein sequence ID" value="WAS97374.1"/>
    <property type="molecule type" value="Genomic_DNA"/>
</dbReference>
<feature type="transmembrane region" description="Helical" evidence="4">
    <location>
        <begin position="41"/>
        <end position="60"/>
    </location>
</feature>
<dbReference type="SUPFAM" id="SSF46689">
    <property type="entry name" value="Homeodomain-like"/>
    <property type="match status" value="1"/>
</dbReference>
<evidence type="ECO:0000256" key="4">
    <source>
        <dbReference type="SAM" id="Phobius"/>
    </source>
</evidence>
<keyword evidence="4" id="KW-0812">Transmembrane</keyword>
<proteinExistence type="predicted"/>
<dbReference type="RefSeq" id="WP_269039741.1">
    <property type="nucleotide sequence ID" value="NZ_CP114040.1"/>
</dbReference>
<organism evidence="6 7">
    <name type="scientific">Nannocystis punicea</name>
    <dbReference type="NCBI Taxonomy" id="2995304"/>
    <lineage>
        <taxon>Bacteria</taxon>
        <taxon>Pseudomonadati</taxon>
        <taxon>Myxococcota</taxon>
        <taxon>Polyangia</taxon>
        <taxon>Nannocystales</taxon>
        <taxon>Nannocystaceae</taxon>
        <taxon>Nannocystis</taxon>
    </lineage>
</organism>
<dbReference type="SMART" id="SM00342">
    <property type="entry name" value="HTH_ARAC"/>
    <property type="match status" value="1"/>
</dbReference>
<evidence type="ECO:0000313" key="6">
    <source>
        <dbReference type="EMBL" id="WAS97374.1"/>
    </source>
</evidence>
<evidence type="ECO:0000259" key="5">
    <source>
        <dbReference type="PROSITE" id="PS01124"/>
    </source>
</evidence>
<accession>A0ABY7HEH8</accession>
<evidence type="ECO:0000256" key="2">
    <source>
        <dbReference type="ARBA" id="ARBA00023125"/>
    </source>
</evidence>
<dbReference type="Proteomes" id="UP001164459">
    <property type="component" value="Chromosome"/>
</dbReference>
<evidence type="ECO:0000256" key="1">
    <source>
        <dbReference type="ARBA" id="ARBA00023015"/>
    </source>
</evidence>
<dbReference type="InterPro" id="IPR014710">
    <property type="entry name" value="RmlC-like_jellyroll"/>
</dbReference>
<dbReference type="PANTHER" id="PTHR11019">
    <property type="entry name" value="HTH-TYPE TRANSCRIPTIONAL REGULATOR NIMR"/>
    <property type="match status" value="1"/>
</dbReference>
<keyword evidence="1" id="KW-0805">Transcription regulation</keyword>
<dbReference type="InterPro" id="IPR018062">
    <property type="entry name" value="HTH_AraC-typ_CS"/>
</dbReference>
<dbReference type="Pfam" id="PF12833">
    <property type="entry name" value="HTH_18"/>
    <property type="match status" value="1"/>
</dbReference>
<dbReference type="InterPro" id="IPR009057">
    <property type="entry name" value="Homeodomain-like_sf"/>
</dbReference>
<name>A0ABY7HEH8_9BACT</name>
<dbReference type="Gene3D" id="1.10.10.60">
    <property type="entry name" value="Homeodomain-like"/>
    <property type="match status" value="1"/>
</dbReference>
<dbReference type="InterPro" id="IPR003313">
    <property type="entry name" value="AraC-bd"/>
</dbReference>
<keyword evidence="3" id="KW-0804">Transcription</keyword>
<dbReference type="PANTHER" id="PTHR11019:SF199">
    <property type="entry name" value="HTH-TYPE TRANSCRIPTIONAL REGULATOR NIMR"/>
    <property type="match status" value="1"/>
</dbReference>
<evidence type="ECO:0000313" key="7">
    <source>
        <dbReference type="Proteomes" id="UP001164459"/>
    </source>
</evidence>
<keyword evidence="7" id="KW-1185">Reference proteome</keyword>
<keyword evidence="4" id="KW-0472">Membrane</keyword>
<dbReference type="Pfam" id="PF02311">
    <property type="entry name" value="AraC_binding"/>
    <property type="match status" value="1"/>
</dbReference>
<keyword evidence="2" id="KW-0238">DNA-binding</keyword>
<gene>
    <name evidence="6" type="ORF">O0S08_14600</name>
</gene>
<feature type="domain" description="HTH araC/xylS-type" evidence="5">
    <location>
        <begin position="157"/>
        <end position="254"/>
    </location>
</feature>
<dbReference type="SUPFAM" id="SSF51182">
    <property type="entry name" value="RmlC-like cupins"/>
    <property type="match status" value="1"/>
</dbReference>
<keyword evidence="4" id="KW-1133">Transmembrane helix</keyword>
<dbReference type="CDD" id="cd06124">
    <property type="entry name" value="cupin_NimR-like_N"/>
    <property type="match status" value="1"/>
</dbReference>
<reference evidence="6" key="1">
    <citation type="submission" date="2022-11" db="EMBL/GenBank/DDBJ databases">
        <title>Minimal conservation of predation-associated metabolite biosynthetic gene clusters underscores biosynthetic potential of Myxococcota including descriptions for ten novel species: Archangium lansinium sp. nov., Myxococcus landrumus sp. nov., Nannocystis bai.</title>
        <authorList>
            <person name="Ahearne A."/>
            <person name="Stevens C."/>
            <person name="Dowd S."/>
        </authorList>
    </citation>
    <scope>NUCLEOTIDE SEQUENCE</scope>
    <source>
        <strain evidence="6">Fl3</strain>
    </source>
</reference>
<protein>
    <submittedName>
        <fullName evidence="6">Helix-turn-helix transcriptional regulator</fullName>
    </submittedName>
</protein>